<dbReference type="GO" id="GO:0005975">
    <property type="term" value="P:carbohydrate metabolic process"/>
    <property type="evidence" value="ECO:0007669"/>
    <property type="project" value="InterPro"/>
</dbReference>
<evidence type="ECO:0000313" key="9">
    <source>
        <dbReference type="Proteomes" id="UP000324646"/>
    </source>
</evidence>
<keyword evidence="2 3" id="KW-0326">Glycosidase</keyword>
<dbReference type="PROSITE" id="PS51910">
    <property type="entry name" value="GH18_2"/>
    <property type="match status" value="1"/>
</dbReference>
<dbReference type="PROSITE" id="PS51781">
    <property type="entry name" value="SH3B"/>
    <property type="match status" value="1"/>
</dbReference>
<organism evidence="8 9">
    <name type="scientific">Crassaminicella thermophila</name>
    <dbReference type="NCBI Taxonomy" id="2599308"/>
    <lineage>
        <taxon>Bacteria</taxon>
        <taxon>Bacillati</taxon>
        <taxon>Bacillota</taxon>
        <taxon>Clostridia</taxon>
        <taxon>Eubacteriales</taxon>
        <taxon>Clostridiaceae</taxon>
        <taxon>Crassaminicella</taxon>
    </lineage>
</organism>
<dbReference type="Pfam" id="PF08239">
    <property type="entry name" value="SH3_3"/>
    <property type="match status" value="1"/>
</dbReference>
<dbReference type="Gene3D" id="3.10.50.10">
    <property type="match status" value="1"/>
</dbReference>
<dbReference type="SMART" id="SM00287">
    <property type="entry name" value="SH3b"/>
    <property type="match status" value="1"/>
</dbReference>
<dbReference type="InterPro" id="IPR003646">
    <property type="entry name" value="SH3-like_bac-type"/>
</dbReference>
<dbReference type="Gene3D" id="3.10.350.10">
    <property type="entry name" value="LysM domain"/>
    <property type="match status" value="1"/>
</dbReference>
<feature type="domain" description="SH3b" evidence="5">
    <location>
        <begin position="53"/>
        <end position="116"/>
    </location>
</feature>
<dbReference type="SMART" id="SM00257">
    <property type="entry name" value="LysM"/>
    <property type="match status" value="1"/>
</dbReference>
<dbReference type="SMART" id="SM00636">
    <property type="entry name" value="Glyco_18"/>
    <property type="match status" value="1"/>
</dbReference>
<dbReference type="InterPro" id="IPR011583">
    <property type="entry name" value="Chitinase_II/V-like_cat"/>
</dbReference>
<dbReference type="Gene3D" id="2.30.30.40">
    <property type="entry name" value="SH3 Domains"/>
    <property type="match status" value="1"/>
</dbReference>
<dbReference type="InterPro" id="IPR029070">
    <property type="entry name" value="Chitinase_insertion_sf"/>
</dbReference>
<feature type="domain" description="GH18" evidence="7">
    <location>
        <begin position="124"/>
        <end position="458"/>
    </location>
</feature>
<dbReference type="CDD" id="cd02874">
    <property type="entry name" value="GH18_CFLE_spore_hydrolase"/>
    <property type="match status" value="1"/>
</dbReference>
<dbReference type="InterPro" id="IPR018392">
    <property type="entry name" value="LysM"/>
</dbReference>
<dbReference type="Pfam" id="PF00704">
    <property type="entry name" value="Glyco_hydro_18"/>
    <property type="match status" value="1"/>
</dbReference>
<keyword evidence="1 3" id="KW-0378">Hydrolase</keyword>
<dbReference type="SUPFAM" id="SSF51445">
    <property type="entry name" value="(Trans)glycosidases"/>
    <property type="match status" value="1"/>
</dbReference>
<evidence type="ECO:0000256" key="4">
    <source>
        <dbReference type="RuleBase" id="RU004453"/>
    </source>
</evidence>
<dbReference type="KEGG" id="crs:FQB35_04245"/>
<protein>
    <submittedName>
        <fullName evidence="8">LysM peptidoglycan-binding domain-containing protein</fullName>
    </submittedName>
</protein>
<dbReference type="EMBL" id="CP042243">
    <property type="protein sequence ID" value="QEK11632.1"/>
    <property type="molecule type" value="Genomic_DNA"/>
</dbReference>
<sequence length="458" mass="52202">MWRSPVKIYVVQQGDTLYSIARRFNTTIESIMALNGLTNTMLMPGQRLKIPLYTEAVVTVDAANIRKGPGINYPVIAKMTKNARLPVIGVWKDWYKVKLFDASKGWIRKDLVERFIHDGERPIVGNLGFYTLEEGPTLPSSYNSFVNNTPYISETGLFLFQINKENPTEIVKFGDFTDQYVEDIVSIAHSQNIKILPVVHNLLYKNGGSKVSKDVVKELVSKKENRQAFVQNIIKLIETYDFDGVNIDIEDVYLEDSKNLSALYTELGKALRKKGYYLSGSIPARVSDEPFNPFSDPFDYGAIGKAVDEFVVMLYNEHGWPGSGPGPVVSIGWMDRVIRYTMSKMPKEKIVGAVSVFGFDFNLTTGKNTYVTYEMAMKLADKYNKEIIFDETTKTPMFAYVDEKGNQHEVWFENKDSIYAKIQKAWELGIKGIALWRLGMEDPQIWTMLRENVVVKRD</sequence>
<dbReference type="Proteomes" id="UP000324646">
    <property type="component" value="Chromosome"/>
</dbReference>
<gene>
    <name evidence="8" type="ORF">FQB35_04245</name>
</gene>
<evidence type="ECO:0000256" key="1">
    <source>
        <dbReference type="ARBA" id="ARBA00022801"/>
    </source>
</evidence>
<evidence type="ECO:0000256" key="2">
    <source>
        <dbReference type="ARBA" id="ARBA00023295"/>
    </source>
</evidence>
<dbReference type="InterPro" id="IPR001579">
    <property type="entry name" value="Glyco_hydro_18_chit_AS"/>
</dbReference>
<dbReference type="PANTHER" id="PTHR46066">
    <property type="entry name" value="CHITINASE DOMAIN-CONTAINING PROTEIN 1 FAMILY MEMBER"/>
    <property type="match status" value="1"/>
</dbReference>
<dbReference type="InterPro" id="IPR036779">
    <property type="entry name" value="LysM_dom_sf"/>
</dbReference>
<keyword evidence="9" id="KW-1185">Reference proteome</keyword>
<accession>A0A5C0SCI6</accession>
<dbReference type="InterPro" id="IPR001223">
    <property type="entry name" value="Glyco_hydro18_cat"/>
</dbReference>
<dbReference type="PROSITE" id="PS51782">
    <property type="entry name" value="LYSM"/>
    <property type="match status" value="1"/>
</dbReference>
<evidence type="ECO:0000259" key="5">
    <source>
        <dbReference type="PROSITE" id="PS51781"/>
    </source>
</evidence>
<dbReference type="Pfam" id="PF01476">
    <property type="entry name" value="LysM"/>
    <property type="match status" value="1"/>
</dbReference>
<dbReference type="PROSITE" id="PS01095">
    <property type="entry name" value="GH18_1"/>
    <property type="match status" value="1"/>
</dbReference>
<evidence type="ECO:0000256" key="3">
    <source>
        <dbReference type="RuleBase" id="RU000489"/>
    </source>
</evidence>
<comment type="similarity">
    <text evidence="4">Belongs to the glycosyl hydrolase 18 family.</text>
</comment>
<dbReference type="Gene3D" id="3.20.20.80">
    <property type="entry name" value="Glycosidases"/>
    <property type="match status" value="1"/>
</dbReference>
<dbReference type="OrthoDB" id="9769314at2"/>
<evidence type="ECO:0000259" key="7">
    <source>
        <dbReference type="PROSITE" id="PS51910"/>
    </source>
</evidence>
<feature type="domain" description="LysM" evidence="6">
    <location>
        <begin position="7"/>
        <end position="50"/>
    </location>
</feature>
<proteinExistence type="inferred from homology"/>
<dbReference type="SUPFAM" id="SSF54106">
    <property type="entry name" value="LysM domain"/>
    <property type="match status" value="1"/>
</dbReference>
<dbReference type="GO" id="GO:0004553">
    <property type="term" value="F:hydrolase activity, hydrolyzing O-glycosyl compounds"/>
    <property type="evidence" value="ECO:0007669"/>
    <property type="project" value="InterPro"/>
</dbReference>
<name>A0A5C0SCI6_CRATE</name>
<dbReference type="InterPro" id="IPR017853">
    <property type="entry name" value="GH"/>
</dbReference>
<dbReference type="AlphaFoldDB" id="A0A5C0SCI6"/>
<reference evidence="8 9" key="1">
    <citation type="submission" date="2019-07" db="EMBL/GenBank/DDBJ databases">
        <title>Complete genome of Crassaminicella thermophila SY095.</title>
        <authorList>
            <person name="Li X."/>
        </authorList>
    </citation>
    <scope>NUCLEOTIDE SEQUENCE [LARGE SCALE GENOMIC DNA]</scope>
    <source>
        <strain evidence="8 9">SY095</strain>
    </source>
</reference>
<evidence type="ECO:0000313" key="8">
    <source>
        <dbReference type="EMBL" id="QEK11632.1"/>
    </source>
</evidence>
<dbReference type="PANTHER" id="PTHR46066:SF2">
    <property type="entry name" value="CHITINASE DOMAIN-CONTAINING PROTEIN 1"/>
    <property type="match status" value="1"/>
</dbReference>
<dbReference type="CDD" id="cd00118">
    <property type="entry name" value="LysM"/>
    <property type="match status" value="1"/>
</dbReference>
<dbReference type="InterPro" id="IPR041704">
    <property type="entry name" value="CFLE_GH18"/>
</dbReference>
<dbReference type="RefSeq" id="WP_148808787.1">
    <property type="nucleotide sequence ID" value="NZ_CP042243.1"/>
</dbReference>
<evidence type="ECO:0000259" key="6">
    <source>
        <dbReference type="PROSITE" id="PS51782"/>
    </source>
</evidence>
<dbReference type="GO" id="GO:0008061">
    <property type="term" value="F:chitin binding"/>
    <property type="evidence" value="ECO:0007669"/>
    <property type="project" value="InterPro"/>
</dbReference>